<proteinExistence type="predicted"/>
<dbReference type="Proteomes" id="UP000774617">
    <property type="component" value="Unassembled WGS sequence"/>
</dbReference>
<evidence type="ECO:0008006" key="4">
    <source>
        <dbReference type="Google" id="ProtNLM"/>
    </source>
</evidence>
<evidence type="ECO:0000256" key="1">
    <source>
        <dbReference type="SAM" id="SignalP"/>
    </source>
</evidence>
<organism evidence="2 3">
    <name type="scientific">Macrophomina phaseolina</name>
    <dbReference type="NCBI Taxonomy" id="35725"/>
    <lineage>
        <taxon>Eukaryota</taxon>
        <taxon>Fungi</taxon>
        <taxon>Dikarya</taxon>
        <taxon>Ascomycota</taxon>
        <taxon>Pezizomycotina</taxon>
        <taxon>Dothideomycetes</taxon>
        <taxon>Dothideomycetes incertae sedis</taxon>
        <taxon>Botryosphaeriales</taxon>
        <taxon>Botryosphaeriaceae</taxon>
        <taxon>Macrophomina</taxon>
    </lineage>
</organism>
<comment type="caution">
    <text evidence="2">The sequence shown here is derived from an EMBL/GenBank/DDBJ whole genome shotgun (WGS) entry which is preliminary data.</text>
</comment>
<accession>A0ABQ8GEF8</accession>
<name>A0ABQ8GEF8_9PEZI</name>
<gene>
    <name evidence="2" type="ORF">B0J12DRAFT_52265</name>
</gene>
<evidence type="ECO:0000313" key="2">
    <source>
        <dbReference type="EMBL" id="KAH7053332.1"/>
    </source>
</evidence>
<keyword evidence="1" id="KW-0732">Signal</keyword>
<sequence>MACPRKRLTCACALWTFLYHSLLVRNTSSVSKGHYQRTLLRHYSVHCPSKSRLSCLACAISPHLGHSRFLVDTSCL</sequence>
<feature type="chain" id="PRO_5045750048" description="Secreted protein" evidence="1">
    <location>
        <begin position="30"/>
        <end position="76"/>
    </location>
</feature>
<reference evidence="2 3" key="1">
    <citation type="journal article" date="2021" name="Nat. Commun.">
        <title>Genetic determinants of endophytism in the Arabidopsis root mycobiome.</title>
        <authorList>
            <person name="Mesny F."/>
            <person name="Miyauchi S."/>
            <person name="Thiergart T."/>
            <person name="Pickel B."/>
            <person name="Atanasova L."/>
            <person name="Karlsson M."/>
            <person name="Huettel B."/>
            <person name="Barry K.W."/>
            <person name="Haridas S."/>
            <person name="Chen C."/>
            <person name="Bauer D."/>
            <person name="Andreopoulos W."/>
            <person name="Pangilinan J."/>
            <person name="LaButti K."/>
            <person name="Riley R."/>
            <person name="Lipzen A."/>
            <person name="Clum A."/>
            <person name="Drula E."/>
            <person name="Henrissat B."/>
            <person name="Kohler A."/>
            <person name="Grigoriev I.V."/>
            <person name="Martin F.M."/>
            <person name="Hacquard S."/>
        </authorList>
    </citation>
    <scope>NUCLEOTIDE SEQUENCE [LARGE SCALE GENOMIC DNA]</scope>
    <source>
        <strain evidence="2 3">MPI-SDFR-AT-0080</strain>
    </source>
</reference>
<protein>
    <recommendedName>
        <fullName evidence="4">Secreted protein</fullName>
    </recommendedName>
</protein>
<dbReference type="EMBL" id="JAGTJR010000010">
    <property type="protein sequence ID" value="KAH7053332.1"/>
    <property type="molecule type" value="Genomic_DNA"/>
</dbReference>
<keyword evidence="3" id="KW-1185">Reference proteome</keyword>
<evidence type="ECO:0000313" key="3">
    <source>
        <dbReference type="Proteomes" id="UP000774617"/>
    </source>
</evidence>
<feature type="signal peptide" evidence="1">
    <location>
        <begin position="1"/>
        <end position="29"/>
    </location>
</feature>